<dbReference type="AlphaFoldDB" id="A0A9P6JEA1"/>
<evidence type="ECO:0000313" key="3">
    <source>
        <dbReference type="EMBL" id="KAF9968346.1"/>
    </source>
</evidence>
<sequence length="631" mass="69383">MVATHSTATLLLGLTAAATLILSSTALPAPAPYGSSNVPSQPNLNLNLNLNLDRPSNDDGSIPAGSSPFLTHLAPIPSFASFVPPPHPPHDLHVHSFLETKSRAHISARDQILHQCTDHFLALLDSEISGRLTAQLSRLVMMVPVIGAETRSVMKSKVIEVMDDVSAGLTNYNAVRRVIRTAVDDAGLLPTIDDDSHRRRRRLANGGDLARKQQRQHQDDGIKRILYYDSDDHASEEDSPDLLAEDFEGEEVEAKDSTWFRLSVARKDPQMDVDESQIPSVVQVAMEAVLDYAAEILTPTLVIHQLTEAIQETLQQISKHRALQGVSSDPDDTLGEADHDINVLSSQSSSWARGDRHHGLDLLSDDWVWSASASAVDTGAREDDDEADSDQRGQDEDLWDQDMEINEWDLNGRLFDDLVEGEESAEGESTTAADPPAKDWDMTGGDDDDDNPELETYPFAVGIHDANEPYADEDDDDAYDHYRSSRSEDTTGQISFSRFHKRAVIPGRTEAESEWPAIASSTPMLSAETDGSSSGTDDNTALTKWRDGPGALLSKRRRPSFAPDPRLENLLTQLIEPLLTTFTDEDFPASCKRVQGELMDGIIWSLDQGELSGSSEESERDQLALLAELEY</sequence>
<evidence type="ECO:0000256" key="2">
    <source>
        <dbReference type="SAM" id="SignalP"/>
    </source>
</evidence>
<evidence type="ECO:0000256" key="1">
    <source>
        <dbReference type="SAM" id="MobiDB-lite"/>
    </source>
</evidence>
<feature type="region of interest" description="Disordered" evidence="1">
    <location>
        <begin position="375"/>
        <end position="401"/>
    </location>
</feature>
<reference evidence="3" key="1">
    <citation type="journal article" date="2020" name="Fungal Divers.">
        <title>Resolving the Mortierellaceae phylogeny through synthesis of multi-gene phylogenetics and phylogenomics.</title>
        <authorList>
            <person name="Vandepol N."/>
            <person name="Liber J."/>
            <person name="Desiro A."/>
            <person name="Na H."/>
            <person name="Kennedy M."/>
            <person name="Barry K."/>
            <person name="Grigoriev I.V."/>
            <person name="Miller A.N."/>
            <person name="O'Donnell K."/>
            <person name="Stajich J.E."/>
            <person name="Bonito G."/>
        </authorList>
    </citation>
    <scope>NUCLEOTIDE SEQUENCE</scope>
    <source>
        <strain evidence="3">CK1249</strain>
    </source>
</reference>
<feature type="compositionally biased region" description="Basic and acidic residues" evidence="1">
    <location>
        <begin position="479"/>
        <end position="489"/>
    </location>
</feature>
<feature type="region of interest" description="Disordered" evidence="1">
    <location>
        <begin position="421"/>
        <end position="495"/>
    </location>
</feature>
<protein>
    <submittedName>
        <fullName evidence="3">Uncharacterized protein</fullName>
    </submittedName>
</protein>
<dbReference type="Proteomes" id="UP000738359">
    <property type="component" value="Unassembled WGS sequence"/>
</dbReference>
<feature type="compositionally biased region" description="Polar residues" evidence="1">
    <location>
        <begin position="519"/>
        <end position="542"/>
    </location>
</feature>
<evidence type="ECO:0000313" key="4">
    <source>
        <dbReference type="Proteomes" id="UP000738359"/>
    </source>
</evidence>
<name>A0A9P6JEA1_MORAP</name>
<proteinExistence type="predicted"/>
<organism evidence="3 4">
    <name type="scientific">Mortierella alpina</name>
    <name type="common">Oleaginous fungus</name>
    <name type="synonym">Mortierella renispora</name>
    <dbReference type="NCBI Taxonomy" id="64518"/>
    <lineage>
        <taxon>Eukaryota</taxon>
        <taxon>Fungi</taxon>
        <taxon>Fungi incertae sedis</taxon>
        <taxon>Mucoromycota</taxon>
        <taxon>Mortierellomycotina</taxon>
        <taxon>Mortierellomycetes</taxon>
        <taxon>Mortierellales</taxon>
        <taxon>Mortierellaceae</taxon>
        <taxon>Mortierella</taxon>
    </lineage>
</organism>
<dbReference type="EMBL" id="JAAAHY010000025">
    <property type="protein sequence ID" value="KAF9968346.1"/>
    <property type="molecule type" value="Genomic_DNA"/>
</dbReference>
<feature type="chain" id="PRO_5040152207" evidence="2">
    <location>
        <begin position="27"/>
        <end position="631"/>
    </location>
</feature>
<keyword evidence="4" id="KW-1185">Reference proteome</keyword>
<dbReference type="OrthoDB" id="2440757at2759"/>
<gene>
    <name evidence="3" type="ORF">BGZ70_004743</name>
</gene>
<accession>A0A9P6JEA1</accession>
<keyword evidence="2" id="KW-0732">Signal</keyword>
<feature type="compositionally biased region" description="Acidic residues" evidence="1">
    <location>
        <begin position="444"/>
        <end position="453"/>
    </location>
</feature>
<comment type="caution">
    <text evidence="3">The sequence shown here is derived from an EMBL/GenBank/DDBJ whole genome shotgun (WGS) entry which is preliminary data.</text>
</comment>
<feature type="region of interest" description="Disordered" evidence="1">
    <location>
        <begin position="519"/>
        <end position="547"/>
    </location>
</feature>
<feature type="signal peptide" evidence="2">
    <location>
        <begin position="1"/>
        <end position="26"/>
    </location>
</feature>